<comment type="caution">
    <text evidence="2">The sequence shown here is derived from an EMBL/GenBank/DDBJ whole genome shotgun (WGS) entry which is preliminary data.</text>
</comment>
<evidence type="ECO:0000313" key="2">
    <source>
        <dbReference type="EMBL" id="RNI26594.1"/>
    </source>
</evidence>
<reference evidence="2 3" key="1">
    <citation type="submission" date="2018-11" db="EMBL/GenBank/DDBJ databases">
        <title>Rufibacter latericius sp. nov., isolated from water in Baiyang Lake.</title>
        <authorList>
            <person name="Yang Y."/>
        </authorList>
    </citation>
    <scope>NUCLEOTIDE SEQUENCE [LARGE SCALE GENOMIC DNA]</scope>
    <source>
        <strain evidence="2 3">R-22-1c-1</strain>
    </source>
</reference>
<dbReference type="Gene3D" id="3.90.320.10">
    <property type="match status" value="1"/>
</dbReference>
<dbReference type="EMBL" id="RJJD01000006">
    <property type="protein sequence ID" value="RNI26594.1"/>
    <property type="molecule type" value="Genomic_DNA"/>
</dbReference>
<keyword evidence="3" id="KW-1185">Reference proteome</keyword>
<dbReference type="AlphaFoldDB" id="A0A3M9MM27"/>
<accession>A0A3M9MM27</accession>
<evidence type="ECO:0000313" key="3">
    <source>
        <dbReference type="Proteomes" id="UP000272117"/>
    </source>
</evidence>
<organism evidence="2 3">
    <name type="scientific">Rufibacter latericius</name>
    <dbReference type="NCBI Taxonomy" id="2487040"/>
    <lineage>
        <taxon>Bacteria</taxon>
        <taxon>Pseudomonadati</taxon>
        <taxon>Bacteroidota</taxon>
        <taxon>Cytophagia</taxon>
        <taxon>Cytophagales</taxon>
        <taxon>Hymenobacteraceae</taxon>
        <taxon>Rufibacter</taxon>
    </lineage>
</organism>
<sequence length="290" mass="33106">MQVAETIAEKALIQKDSNSTYHSKKEYINASGLKTIFQKSPMHFANSEAKEPTPAMLFGTAYHDFVLEEDLFHSKYWTLDMSQRPENDKTMASNKNKAWKEEMELLNADRQLIGHDDLAKLQTMKKVLLSNPTIAGFLINGEAELSHYHQDFNGAAVRVRPDYLKPKVIVDLKTCQDASPEGFARQAHGFGYHIQAALYSDVLEDIYGTQRKFVFICQETTFPYAAQAYAVSENFLNQGRYEYSIALELYKKCQQTGEWPGYEIQALPEMRGLIELDLPVYAYRESKLSA</sequence>
<evidence type="ECO:0000259" key="1">
    <source>
        <dbReference type="Pfam" id="PF12684"/>
    </source>
</evidence>
<dbReference type="InterPro" id="IPR024432">
    <property type="entry name" value="Put_RecE_PDDEXK-like_dom"/>
</dbReference>
<feature type="domain" description="Putative exodeoxyribonuclease 8 PDDEXK-like" evidence="1">
    <location>
        <begin position="38"/>
        <end position="262"/>
    </location>
</feature>
<dbReference type="OrthoDB" id="792901at2"/>
<gene>
    <name evidence="2" type="ORF">EFB08_11285</name>
</gene>
<protein>
    <recommendedName>
        <fullName evidence="1">Putative exodeoxyribonuclease 8 PDDEXK-like domain-containing protein</fullName>
    </recommendedName>
</protein>
<dbReference type="InterPro" id="IPR011604">
    <property type="entry name" value="PDDEXK-like_dom_sf"/>
</dbReference>
<proteinExistence type="predicted"/>
<dbReference type="RefSeq" id="WP_123127077.1">
    <property type="nucleotide sequence ID" value="NZ_RJJD01000006.1"/>
</dbReference>
<name>A0A3M9MM27_9BACT</name>
<dbReference type="Proteomes" id="UP000272117">
    <property type="component" value="Unassembled WGS sequence"/>
</dbReference>
<dbReference type="Pfam" id="PF12684">
    <property type="entry name" value="DUF3799"/>
    <property type="match status" value="1"/>
</dbReference>